<gene>
    <name evidence="2" type="ORF">TM448A00660_0012</name>
    <name evidence="3" type="ORF">TM448B01027_0014</name>
</gene>
<keyword evidence="1" id="KW-1133">Transmembrane helix</keyword>
<dbReference type="EMBL" id="MT144040">
    <property type="protein sequence ID" value="QJA47356.1"/>
    <property type="molecule type" value="Genomic_DNA"/>
</dbReference>
<protein>
    <submittedName>
        <fullName evidence="2">Putative nicotinamide mononucleotide transporter</fullName>
    </submittedName>
</protein>
<evidence type="ECO:0000313" key="2">
    <source>
        <dbReference type="EMBL" id="QJA47356.1"/>
    </source>
</evidence>
<accession>A0A6H1ZHF3</accession>
<sequence length="74" mass="8755">MEFFTWQLTVVSIVGVVANIYHKRWCFYLWMYTNFAWAMVDLYYGIYAQSILFGVYFGLAVVGAIKWGKEKRHG</sequence>
<keyword evidence="1" id="KW-0472">Membrane</keyword>
<evidence type="ECO:0000313" key="3">
    <source>
        <dbReference type="EMBL" id="QJH97533.1"/>
    </source>
</evidence>
<keyword evidence="1" id="KW-0812">Transmembrane</keyword>
<name>A0A6H1ZHF3_9ZZZZ</name>
<dbReference type="EMBL" id="MT144690">
    <property type="protein sequence ID" value="QJH97533.1"/>
    <property type="molecule type" value="Genomic_DNA"/>
</dbReference>
<organism evidence="2">
    <name type="scientific">viral metagenome</name>
    <dbReference type="NCBI Taxonomy" id="1070528"/>
    <lineage>
        <taxon>unclassified sequences</taxon>
        <taxon>metagenomes</taxon>
        <taxon>organismal metagenomes</taxon>
    </lineage>
</organism>
<evidence type="ECO:0000256" key="1">
    <source>
        <dbReference type="SAM" id="Phobius"/>
    </source>
</evidence>
<feature type="transmembrane region" description="Helical" evidence="1">
    <location>
        <begin position="42"/>
        <end position="65"/>
    </location>
</feature>
<proteinExistence type="predicted"/>
<reference evidence="2" key="1">
    <citation type="submission" date="2020-03" db="EMBL/GenBank/DDBJ databases">
        <title>The deep terrestrial virosphere.</title>
        <authorList>
            <person name="Holmfeldt K."/>
            <person name="Nilsson E."/>
            <person name="Simone D."/>
            <person name="Lopez-Fernandez M."/>
            <person name="Wu X."/>
            <person name="de Brujin I."/>
            <person name="Lundin D."/>
            <person name="Andersson A."/>
            <person name="Bertilsson S."/>
            <person name="Dopson M."/>
        </authorList>
    </citation>
    <scope>NUCLEOTIDE SEQUENCE</scope>
    <source>
        <strain evidence="2">TM448A00660</strain>
        <strain evidence="3">TM448B01027</strain>
    </source>
</reference>
<dbReference type="AlphaFoldDB" id="A0A6H1ZHF3"/>